<name>A0A2M8F1E8_9BACT</name>
<evidence type="ECO:0000313" key="1">
    <source>
        <dbReference type="EMBL" id="PJC33114.1"/>
    </source>
</evidence>
<evidence type="ECO:0000313" key="2">
    <source>
        <dbReference type="Proteomes" id="UP000231383"/>
    </source>
</evidence>
<protein>
    <submittedName>
        <fullName evidence="1">Uncharacterized protein</fullName>
    </submittedName>
</protein>
<reference evidence="2" key="1">
    <citation type="submission" date="2017-09" db="EMBL/GenBank/DDBJ databases">
        <title>Depth-based differentiation of microbial function through sediment-hosted aquifers and enrichment of novel symbionts in the deep terrestrial subsurface.</title>
        <authorList>
            <person name="Probst A.J."/>
            <person name="Ladd B."/>
            <person name="Jarett J.K."/>
            <person name="Geller-Mcgrath D.E."/>
            <person name="Sieber C.M.K."/>
            <person name="Emerson J.B."/>
            <person name="Anantharaman K."/>
            <person name="Thomas B.C."/>
            <person name="Malmstrom R."/>
            <person name="Stieglmeier M."/>
            <person name="Klingl A."/>
            <person name="Woyke T."/>
            <person name="Ryan C.M."/>
            <person name="Banfield J.F."/>
        </authorList>
    </citation>
    <scope>NUCLEOTIDE SEQUENCE [LARGE SCALE GENOMIC DNA]</scope>
</reference>
<feature type="non-terminal residue" evidence="1">
    <location>
        <position position="230"/>
    </location>
</feature>
<organism evidence="1 2">
    <name type="scientific">Candidatus Roizmanbacteria bacterium CG_4_9_14_0_2_um_filter_39_13</name>
    <dbReference type="NCBI Taxonomy" id="1974839"/>
    <lineage>
        <taxon>Bacteria</taxon>
        <taxon>Candidatus Roizmaniibacteriota</taxon>
    </lineage>
</organism>
<proteinExistence type="predicted"/>
<accession>A0A2M8F1E8</accession>
<sequence>MKEQARERLNQIIGNFTDTLRVWETVVSPSEIPASFSDLAAMNTFLVQQELRSQQVSVLSQNVLDFLVSSEREQIEEKISELKWSLAASAAEIARSADAPFSLEENLQNIWDLYQNVIERVSKSELNEATKSRFASEATDHALTEAQAILVESGNQRLLLTLQLLAQFKQTGDVNISLLAVIKSLELPPFIELKFEPVPVTPAAQKESEPLKSQIIERLMVTEEVEERPE</sequence>
<dbReference type="EMBL" id="PFSC01000053">
    <property type="protein sequence ID" value="PJC33114.1"/>
    <property type="molecule type" value="Genomic_DNA"/>
</dbReference>
<dbReference type="AlphaFoldDB" id="A0A2M8F1E8"/>
<dbReference type="Proteomes" id="UP000231383">
    <property type="component" value="Unassembled WGS sequence"/>
</dbReference>
<gene>
    <name evidence="1" type="ORF">CO051_01975</name>
</gene>
<comment type="caution">
    <text evidence="1">The sequence shown here is derived from an EMBL/GenBank/DDBJ whole genome shotgun (WGS) entry which is preliminary data.</text>
</comment>